<dbReference type="EMBL" id="JBHULI010000024">
    <property type="protein sequence ID" value="MFD2532680.1"/>
    <property type="molecule type" value="Genomic_DNA"/>
</dbReference>
<evidence type="ECO:0000256" key="1">
    <source>
        <dbReference type="SAM" id="Phobius"/>
    </source>
</evidence>
<keyword evidence="1" id="KW-0472">Membrane</keyword>
<keyword evidence="1" id="KW-1133">Transmembrane helix</keyword>
<sequence>MSWHTRRDLRKIHRWGGALIALPFLLVLITGLILQVKKQVDWVQPPSQTGISTLPSISFEDILTVSKTVPEADIKSWDDIDRLDVRPDKGIVKVRAVNRWEIQIDTQTAEVLQVAYRRSELLESLHDGSWFHDSAKLWVFLPSGLIVTILWITGIYLFFLPYVAKKKNRRTLENKKAAADRS</sequence>
<comment type="caution">
    <text evidence="2">The sequence shown here is derived from an EMBL/GenBank/DDBJ whole genome shotgun (WGS) entry which is preliminary data.</text>
</comment>
<evidence type="ECO:0000313" key="2">
    <source>
        <dbReference type="EMBL" id="MFD2532680.1"/>
    </source>
</evidence>
<dbReference type="RefSeq" id="WP_390301534.1">
    <property type="nucleotide sequence ID" value="NZ_JBHULI010000024.1"/>
</dbReference>
<keyword evidence="1" id="KW-0812">Transmembrane</keyword>
<reference evidence="3" key="1">
    <citation type="journal article" date="2019" name="Int. J. Syst. Evol. Microbiol.">
        <title>The Global Catalogue of Microorganisms (GCM) 10K type strain sequencing project: providing services to taxonomists for standard genome sequencing and annotation.</title>
        <authorList>
            <consortium name="The Broad Institute Genomics Platform"/>
            <consortium name="The Broad Institute Genome Sequencing Center for Infectious Disease"/>
            <person name="Wu L."/>
            <person name="Ma J."/>
        </authorList>
    </citation>
    <scope>NUCLEOTIDE SEQUENCE [LARGE SCALE GENOMIC DNA]</scope>
    <source>
        <strain evidence="3">KCTC 52042</strain>
    </source>
</reference>
<dbReference type="Proteomes" id="UP001597460">
    <property type="component" value="Unassembled WGS sequence"/>
</dbReference>
<dbReference type="InterPro" id="IPR005625">
    <property type="entry name" value="PepSY-ass_TM"/>
</dbReference>
<protein>
    <submittedName>
        <fullName evidence="2">PepSY domain-containing protein</fullName>
    </submittedName>
</protein>
<organism evidence="2 3">
    <name type="scientific">Gracilimonas halophila</name>
    <dbReference type="NCBI Taxonomy" id="1834464"/>
    <lineage>
        <taxon>Bacteria</taxon>
        <taxon>Pseudomonadati</taxon>
        <taxon>Balneolota</taxon>
        <taxon>Balneolia</taxon>
        <taxon>Balneolales</taxon>
        <taxon>Balneolaceae</taxon>
        <taxon>Gracilimonas</taxon>
    </lineage>
</organism>
<feature type="transmembrane region" description="Helical" evidence="1">
    <location>
        <begin position="12"/>
        <end position="34"/>
    </location>
</feature>
<gene>
    <name evidence="2" type="ORF">ACFSVN_09510</name>
</gene>
<dbReference type="Pfam" id="PF03929">
    <property type="entry name" value="PepSY_TM"/>
    <property type="match status" value="1"/>
</dbReference>
<keyword evidence="3" id="KW-1185">Reference proteome</keyword>
<proteinExistence type="predicted"/>
<feature type="transmembrane region" description="Helical" evidence="1">
    <location>
        <begin position="137"/>
        <end position="160"/>
    </location>
</feature>
<evidence type="ECO:0000313" key="3">
    <source>
        <dbReference type="Proteomes" id="UP001597460"/>
    </source>
</evidence>
<name>A0ABW5JJM3_9BACT</name>
<accession>A0ABW5JJM3</accession>